<dbReference type="GO" id="GO:0004519">
    <property type="term" value="F:endonuclease activity"/>
    <property type="evidence" value="ECO:0007669"/>
    <property type="project" value="UniProtKB-KW"/>
</dbReference>
<reference evidence="1 2" key="1">
    <citation type="submission" date="2018-03" db="EMBL/GenBank/DDBJ databases">
        <title>Ahniella affigens gen. nov., sp. nov., a gammaproteobacterium isolated from sandy soil near a stream.</title>
        <authorList>
            <person name="Ko Y."/>
            <person name="Kim J.-H."/>
        </authorList>
    </citation>
    <scope>NUCLEOTIDE SEQUENCE [LARGE SCALE GENOMIC DNA]</scope>
    <source>
        <strain evidence="1 2">D13</strain>
    </source>
</reference>
<sequence length="135" mass="14915">MRPVLKRLFLLALSTDTEAQYRDSEGWQTRCLHCRSRLLFKPDGEPISAGSLEHVVPQAWFGKRAAKAICARVGDDPNDGRNLAIACLTCNHAKGRGPDQRGPGDPDALNVVTRLLDARLLRFRIAADMPSGHWA</sequence>
<dbReference type="OrthoDB" id="6023779at2"/>
<dbReference type="AlphaFoldDB" id="A0A2P1PLP1"/>
<keyword evidence="1" id="KW-0378">Hydrolase</keyword>
<organism evidence="1 2">
    <name type="scientific">Ahniella affigens</name>
    <dbReference type="NCBI Taxonomy" id="2021234"/>
    <lineage>
        <taxon>Bacteria</taxon>
        <taxon>Pseudomonadati</taxon>
        <taxon>Pseudomonadota</taxon>
        <taxon>Gammaproteobacteria</taxon>
        <taxon>Lysobacterales</taxon>
        <taxon>Rhodanobacteraceae</taxon>
        <taxon>Ahniella</taxon>
    </lineage>
</organism>
<dbReference type="RefSeq" id="WP_106889685.1">
    <property type="nucleotide sequence ID" value="NZ_CP027860.1"/>
</dbReference>
<dbReference type="KEGG" id="xba:C7S18_00445"/>
<keyword evidence="2" id="KW-1185">Reference proteome</keyword>
<evidence type="ECO:0000313" key="1">
    <source>
        <dbReference type="EMBL" id="AVP95756.1"/>
    </source>
</evidence>
<protein>
    <submittedName>
        <fullName evidence="1">HNH endonuclease</fullName>
    </submittedName>
</protein>
<dbReference type="Gene3D" id="1.10.30.50">
    <property type="match status" value="1"/>
</dbReference>
<dbReference type="Proteomes" id="UP000241074">
    <property type="component" value="Chromosome"/>
</dbReference>
<dbReference type="EMBL" id="CP027860">
    <property type="protein sequence ID" value="AVP95756.1"/>
    <property type="molecule type" value="Genomic_DNA"/>
</dbReference>
<keyword evidence="1" id="KW-0255">Endonuclease</keyword>
<reference evidence="1 2" key="2">
    <citation type="submission" date="2018-03" db="EMBL/GenBank/DDBJ databases">
        <authorList>
            <person name="Keele B.F."/>
        </authorList>
    </citation>
    <scope>NUCLEOTIDE SEQUENCE [LARGE SCALE GENOMIC DNA]</scope>
    <source>
        <strain evidence="1 2">D13</strain>
    </source>
</reference>
<accession>A0A2P1PLP1</accession>
<gene>
    <name evidence="1" type="ORF">C7S18_00445</name>
</gene>
<proteinExistence type="predicted"/>
<evidence type="ECO:0000313" key="2">
    <source>
        <dbReference type="Proteomes" id="UP000241074"/>
    </source>
</evidence>
<name>A0A2P1PLP1_9GAMM</name>
<keyword evidence="1" id="KW-0540">Nuclease</keyword>